<evidence type="ECO:0000313" key="2">
    <source>
        <dbReference type="EnsemblProtists" id="EKX36403"/>
    </source>
</evidence>
<dbReference type="GO" id="GO:0044782">
    <property type="term" value="P:cilium organization"/>
    <property type="evidence" value="ECO:0007669"/>
    <property type="project" value="TreeGrafter"/>
</dbReference>
<dbReference type="EMBL" id="JH993074">
    <property type="protein sequence ID" value="EKX36403.1"/>
    <property type="molecule type" value="Genomic_DNA"/>
</dbReference>
<dbReference type="GO" id="GO:0005930">
    <property type="term" value="C:axoneme"/>
    <property type="evidence" value="ECO:0007669"/>
    <property type="project" value="TreeGrafter"/>
</dbReference>
<dbReference type="KEGG" id="gtt:GUITHDRAFT_117403"/>
<dbReference type="HOGENOM" id="CLU_009879_1_0_1"/>
<dbReference type="OMA" id="MYELNIV"/>
<dbReference type="PANTHER" id="PTHR15605:SF2">
    <property type="entry name" value="KINESIN-ASSOCIATED PROTEIN 3"/>
    <property type="match status" value="1"/>
</dbReference>
<dbReference type="OrthoDB" id="10265679at2759"/>
<dbReference type="GO" id="GO:0016939">
    <property type="term" value="C:kinesin II complex"/>
    <property type="evidence" value="ECO:0007669"/>
    <property type="project" value="TreeGrafter"/>
</dbReference>
<dbReference type="SMART" id="SM01297">
    <property type="entry name" value="KAP"/>
    <property type="match status" value="1"/>
</dbReference>
<evidence type="ECO:0008006" key="4">
    <source>
        <dbReference type="Google" id="ProtNLM"/>
    </source>
</evidence>
<reference evidence="3" key="2">
    <citation type="submission" date="2012-11" db="EMBL/GenBank/DDBJ databases">
        <authorList>
            <person name="Kuo A."/>
            <person name="Curtis B.A."/>
            <person name="Tanifuji G."/>
            <person name="Burki F."/>
            <person name="Gruber A."/>
            <person name="Irimia M."/>
            <person name="Maruyama S."/>
            <person name="Arias M.C."/>
            <person name="Ball S.G."/>
            <person name="Gile G.H."/>
            <person name="Hirakawa Y."/>
            <person name="Hopkins J.F."/>
            <person name="Rensing S.A."/>
            <person name="Schmutz J."/>
            <person name="Symeonidi A."/>
            <person name="Elias M."/>
            <person name="Eveleigh R.J."/>
            <person name="Herman E.K."/>
            <person name="Klute M.J."/>
            <person name="Nakayama T."/>
            <person name="Obornik M."/>
            <person name="Reyes-Prieto A."/>
            <person name="Armbrust E.V."/>
            <person name="Aves S.J."/>
            <person name="Beiko R.G."/>
            <person name="Coutinho P."/>
            <person name="Dacks J.B."/>
            <person name="Durnford D.G."/>
            <person name="Fast N.M."/>
            <person name="Green B.R."/>
            <person name="Grisdale C."/>
            <person name="Hempe F."/>
            <person name="Henrissat B."/>
            <person name="Hoppner M.P."/>
            <person name="Ishida K.-I."/>
            <person name="Kim E."/>
            <person name="Koreny L."/>
            <person name="Kroth P.G."/>
            <person name="Liu Y."/>
            <person name="Malik S.-B."/>
            <person name="Maier U.G."/>
            <person name="McRose D."/>
            <person name="Mock T."/>
            <person name="Neilson J.A."/>
            <person name="Onodera N.T."/>
            <person name="Poole A.M."/>
            <person name="Pritham E.J."/>
            <person name="Richards T.A."/>
            <person name="Rocap G."/>
            <person name="Roy S.W."/>
            <person name="Sarai C."/>
            <person name="Schaack S."/>
            <person name="Shirato S."/>
            <person name="Slamovits C.H."/>
            <person name="Spencer D.F."/>
            <person name="Suzuki S."/>
            <person name="Worden A.Z."/>
            <person name="Zauner S."/>
            <person name="Barry K."/>
            <person name="Bell C."/>
            <person name="Bharti A.K."/>
            <person name="Crow J.A."/>
            <person name="Grimwood J."/>
            <person name="Kramer R."/>
            <person name="Lindquist E."/>
            <person name="Lucas S."/>
            <person name="Salamov A."/>
            <person name="McFadden G.I."/>
            <person name="Lane C.E."/>
            <person name="Keeling P.J."/>
            <person name="Gray M.W."/>
            <person name="Grigoriev I.V."/>
            <person name="Archibald J.M."/>
        </authorList>
    </citation>
    <scope>NUCLEOTIDE SEQUENCE</scope>
    <source>
        <strain evidence="3">CCMP2712</strain>
    </source>
</reference>
<sequence length="761" mass="87968">MEVAMADCLWKKRRIEEEQAKILAPMAEKTRRKVRPGAIEPDPLESALLVHYEVEEIREDGRSDKKKAVKKVKVTSLNNDCDLNLVAQDIVDKCKLISQSKHGVVVECLEALLQRVGGKSPEDVDDWEAQWNAQRRSALDRYVGESQISMDGMTISLDNLETYLEMLYEESMDEKIKGTFMILQLVRDPDNLEHLITNEQFLGALTRIFREEAKKSMDLVINIVYIFFAFSNFSNFHQFMTDYKMGEMVVKVIELELKRDQHRKEDFANRSKDLSPEEAEREAKKLKITKKKQDKLLFVCIHVLLNIAEDITIEKKMKKKGITKLLVQMLSRKSEELLMLTITFLKKLSIFKENKDEMRECGISSELIRFLPHNSDEMTMAAMRLMLNLSFDTEIRSDMVKDGIIPKLVTMLKRPQFRHISLKLLYHISMDDKCKSMFTYTDCIPMVVNMVQNFPEKLVEKTLIALAVNLAGNVRNAEAMAEGENLNSFMSRLFQTKDPLLAKMLRNLSQHDGPVKLRFAEFVSDLAALVRQTENPDLLVELLGILGNMTMTEIPFSQILIDYDLINFLHMHLAQGASEDDIVLEIVIFIGTCVSDPKCAPIFANSQLVAVLYDLMADKQEDDEIVLQITYTFFRCLQHETTRDVLLNHTQVVSYFVDLLYDKNAEIRKMADQTLDLVMEYDPEWAKQIRLRKFQIYNAEWLQAIERDEGMAIGGFQGGRRKNMDLSPEEDFQDDMDVTRSMRGMMEALQDDDDDDFGYRD</sequence>
<dbReference type="GO" id="GO:0019894">
    <property type="term" value="F:kinesin binding"/>
    <property type="evidence" value="ECO:0007669"/>
    <property type="project" value="InterPro"/>
</dbReference>
<dbReference type="GO" id="GO:0007018">
    <property type="term" value="P:microtubule-based movement"/>
    <property type="evidence" value="ECO:0007669"/>
    <property type="project" value="TreeGrafter"/>
</dbReference>
<dbReference type="PaxDb" id="55529-EKX36403"/>
<dbReference type="STRING" id="905079.L1IJI0"/>
<dbReference type="PANTHER" id="PTHR15605">
    <property type="entry name" value="KINESIN-ASSOCIATED PROTEINS"/>
    <property type="match status" value="1"/>
</dbReference>
<dbReference type="eggNOG" id="KOG1222">
    <property type="taxonomic scope" value="Eukaryota"/>
</dbReference>
<dbReference type="Gene3D" id="1.25.10.10">
    <property type="entry name" value="Leucine-rich Repeat Variant"/>
    <property type="match status" value="1"/>
</dbReference>
<dbReference type="Pfam" id="PF05804">
    <property type="entry name" value="KAP"/>
    <property type="match status" value="1"/>
</dbReference>
<reference evidence="2" key="3">
    <citation type="submission" date="2015-06" db="UniProtKB">
        <authorList>
            <consortium name="EnsemblProtists"/>
        </authorList>
    </citation>
    <scope>IDENTIFICATION</scope>
</reference>
<accession>L1IJI0</accession>
<protein>
    <recommendedName>
        <fullName evidence="4">Kinesin-associated protein 3</fullName>
    </recommendedName>
</protein>
<proteinExistence type="predicted"/>
<dbReference type="GO" id="GO:0035869">
    <property type="term" value="C:ciliary transition zone"/>
    <property type="evidence" value="ECO:0007669"/>
    <property type="project" value="TreeGrafter"/>
</dbReference>
<name>L1IJI0_GUITC</name>
<dbReference type="Proteomes" id="UP000011087">
    <property type="component" value="Unassembled WGS sequence"/>
</dbReference>
<reference evidence="1 3" key="1">
    <citation type="journal article" date="2012" name="Nature">
        <title>Algal genomes reveal evolutionary mosaicism and the fate of nucleomorphs.</title>
        <authorList>
            <consortium name="DOE Joint Genome Institute"/>
            <person name="Curtis B.A."/>
            <person name="Tanifuji G."/>
            <person name="Burki F."/>
            <person name="Gruber A."/>
            <person name="Irimia M."/>
            <person name="Maruyama S."/>
            <person name="Arias M.C."/>
            <person name="Ball S.G."/>
            <person name="Gile G.H."/>
            <person name="Hirakawa Y."/>
            <person name="Hopkins J.F."/>
            <person name="Kuo A."/>
            <person name="Rensing S.A."/>
            <person name="Schmutz J."/>
            <person name="Symeonidi A."/>
            <person name="Elias M."/>
            <person name="Eveleigh R.J."/>
            <person name="Herman E.K."/>
            <person name="Klute M.J."/>
            <person name="Nakayama T."/>
            <person name="Obornik M."/>
            <person name="Reyes-Prieto A."/>
            <person name="Armbrust E.V."/>
            <person name="Aves S.J."/>
            <person name="Beiko R.G."/>
            <person name="Coutinho P."/>
            <person name="Dacks J.B."/>
            <person name="Durnford D.G."/>
            <person name="Fast N.M."/>
            <person name="Green B.R."/>
            <person name="Grisdale C.J."/>
            <person name="Hempel F."/>
            <person name="Henrissat B."/>
            <person name="Hoppner M.P."/>
            <person name="Ishida K."/>
            <person name="Kim E."/>
            <person name="Koreny L."/>
            <person name="Kroth P.G."/>
            <person name="Liu Y."/>
            <person name="Malik S.B."/>
            <person name="Maier U.G."/>
            <person name="McRose D."/>
            <person name="Mock T."/>
            <person name="Neilson J.A."/>
            <person name="Onodera N.T."/>
            <person name="Poole A.M."/>
            <person name="Pritham E.J."/>
            <person name="Richards T.A."/>
            <person name="Rocap G."/>
            <person name="Roy S.W."/>
            <person name="Sarai C."/>
            <person name="Schaack S."/>
            <person name="Shirato S."/>
            <person name="Slamovits C.H."/>
            <person name="Spencer D.F."/>
            <person name="Suzuki S."/>
            <person name="Worden A.Z."/>
            <person name="Zauner S."/>
            <person name="Barry K."/>
            <person name="Bell C."/>
            <person name="Bharti A.K."/>
            <person name="Crow J.A."/>
            <person name="Grimwood J."/>
            <person name="Kramer R."/>
            <person name="Lindquist E."/>
            <person name="Lucas S."/>
            <person name="Salamov A."/>
            <person name="McFadden G.I."/>
            <person name="Lane C.E."/>
            <person name="Keeling P.J."/>
            <person name="Gray M.W."/>
            <person name="Grigoriev I.V."/>
            <person name="Archibald J.M."/>
        </authorList>
    </citation>
    <scope>NUCLEOTIDE SEQUENCE</scope>
    <source>
        <strain evidence="1 3">CCMP2712</strain>
    </source>
</reference>
<evidence type="ECO:0000313" key="1">
    <source>
        <dbReference type="EMBL" id="EKX36403.1"/>
    </source>
</evidence>
<dbReference type="RefSeq" id="XP_005823383.1">
    <property type="nucleotide sequence ID" value="XM_005823326.1"/>
</dbReference>
<dbReference type="SUPFAM" id="SSF48371">
    <property type="entry name" value="ARM repeat"/>
    <property type="match status" value="1"/>
</dbReference>
<keyword evidence="3" id="KW-1185">Reference proteome</keyword>
<evidence type="ECO:0000313" key="3">
    <source>
        <dbReference type="Proteomes" id="UP000011087"/>
    </source>
</evidence>
<dbReference type="InterPro" id="IPR011989">
    <property type="entry name" value="ARM-like"/>
</dbReference>
<dbReference type="AlphaFoldDB" id="L1IJI0"/>
<gene>
    <name evidence="1" type="ORF">GUITHDRAFT_117403</name>
</gene>
<dbReference type="InterPro" id="IPR008658">
    <property type="entry name" value="KAP3"/>
</dbReference>
<dbReference type="InterPro" id="IPR016024">
    <property type="entry name" value="ARM-type_fold"/>
</dbReference>
<dbReference type="EnsemblProtists" id="EKX36403">
    <property type="protein sequence ID" value="EKX36403"/>
    <property type="gene ID" value="GUITHDRAFT_117403"/>
</dbReference>
<organism evidence="1">
    <name type="scientific">Guillardia theta (strain CCMP2712)</name>
    <name type="common">Cryptophyte</name>
    <dbReference type="NCBI Taxonomy" id="905079"/>
    <lineage>
        <taxon>Eukaryota</taxon>
        <taxon>Cryptophyceae</taxon>
        <taxon>Pyrenomonadales</taxon>
        <taxon>Geminigeraceae</taxon>
        <taxon>Guillardia</taxon>
    </lineage>
</organism>
<dbReference type="GeneID" id="17293183"/>